<dbReference type="AlphaFoldDB" id="A0A0U3YCD3"/>
<dbReference type="SUPFAM" id="SSF47095">
    <property type="entry name" value="HMG-box"/>
    <property type="match status" value="1"/>
</dbReference>
<protein>
    <submittedName>
        <fullName evidence="9">YABBY2</fullName>
    </submittedName>
</protein>
<comment type="subcellular location">
    <subcellularLocation>
        <location evidence="1">Nucleus</location>
    </subcellularLocation>
</comment>
<dbReference type="Pfam" id="PF04690">
    <property type="entry name" value="YABBY"/>
    <property type="match status" value="1"/>
</dbReference>
<dbReference type="InterPro" id="IPR006780">
    <property type="entry name" value="YABBY"/>
</dbReference>
<keyword evidence="4" id="KW-0863">Zinc-finger</keyword>
<evidence type="ECO:0000259" key="7">
    <source>
        <dbReference type="Pfam" id="PF04690"/>
    </source>
</evidence>
<evidence type="ECO:0000256" key="4">
    <source>
        <dbReference type="ARBA" id="ARBA00022771"/>
    </source>
</evidence>
<feature type="non-terminal residue" evidence="9">
    <location>
        <position position="1"/>
    </location>
</feature>
<gene>
    <name evidence="9" type="primary">YABBY2</name>
</gene>
<evidence type="ECO:0000256" key="1">
    <source>
        <dbReference type="ARBA" id="ARBA00004123"/>
    </source>
</evidence>
<feature type="domain" description="YABBY N-terminal" evidence="8">
    <location>
        <begin position="6"/>
        <end position="38"/>
    </location>
</feature>
<dbReference type="InterPro" id="IPR056775">
    <property type="entry name" value="YABBY_C"/>
</dbReference>
<evidence type="ECO:0000259" key="8">
    <source>
        <dbReference type="Pfam" id="PF24868"/>
    </source>
</evidence>
<feature type="domain" description="YABBY protein C-terminal" evidence="7">
    <location>
        <begin position="67"/>
        <end position="112"/>
    </location>
</feature>
<keyword evidence="5" id="KW-0862">Zinc</keyword>
<dbReference type="GO" id="GO:0005634">
    <property type="term" value="C:nucleus"/>
    <property type="evidence" value="ECO:0007669"/>
    <property type="project" value="UniProtKB-SubCell"/>
</dbReference>
<name>A0A0U3YCD3_9LILI</name>
<evidence type="ECO:0000256" key="2">
    <source>
        <dbReference type="ARBA" id="ARBA00010325"/>
    </source>
</evidence>
<accession>A0A0U3YCD3</accession>
<dbReference type="GO" id="GO:0010158">
    <property type="term" value="P:abaxial cell fate specification"/>
    <property type="evidence" value="ECO:0007669"/>
    <property type="project" value="TreeGrafter"/>
</dbReference>
<keyword evidence="3" id="KW-0479">Metal-binding</keyword>
<proteinExistence type="evidence at transcript level"/>
<evidence type="ECO:0000256" key="5">
    <source>
        <dbReference type="ARBA" id="ARBA00022833"/>
    </source>
</evidence>
<organism evidence="9">
    <name type="scientific">Costus spicatus</name>
    <dbReference type="NCBI Taxonomy" id="328782"/>
    <lineage>
        <taxon>Eukaryota</taxon>
        <taxon>Viridiplantae</taxon>
        <taxon>Streptophyta</taxon>
        <taxon>Embryophyta</taxon>
        <taxon>Tracheophyta</taxon>
        <taxon>Spermatophyta</taxon>
        <taxon>Magnoliopsida</taxon>
        <taxon>Liliopsida</taxon>
        <taxon>Zingiberales</taxon>
        <taxon>Costaceae</taxon>
        <taxon>Costus</taxon>
    </lineage>
</organism>
<reference evidence="9" key="1">
    <citation type="journal article" date="2015" name="Front. Plant Sci.">
        <title>Loss of YABBY2-Like Gene Expression May Underlie the Evolution of the Laminar Style in Canna and Contribute to Floral Morphological Diversity in the Zingiberales.</title>
        <authorList>
            <person name="Morioka K."/>
            <person name="Yockteng R."/>
            <person name="Almeida A.M."/>
            <person name="Specht C.D."/>
        </authorList>
    </citation>
    <scope>NUCLEOTIDE SEQUENCE</scope>
    <source>
        <strain evidence="9">15</strain>
        <strain evidence="10">17</strain>
    </source>
</reference>
<dbReference type="EMBL" id="KT795175">
    <property type="protein sequence ID" value="ALX72052.1"/>
    <property type="molecule type" value="mRNA"/>
</dbReference>
<dbReference type="GO" id="GO:0008270">
    <property type="term" value="F:zinc ion binding"/>
    <property type="evidence" value="ECO:0007669"/>
    <property type="project" value="UniProtKB-KW"/>
</dbReference>
<evidence type="ECO:0000256" key="6">
    <source>
        <dbReference type="ARBA" id="ARBA00023242"/>
    </source>
</evidence>
<feature type="non-terminal residue" evidence="9">
    <location>
        <position position="112"/>
    </location>
</feature>
<dbReference type="InterPro" id="IPR056776">
    <property type="entry name" value="YABBY_N"/>
</dbReference>
<dbReference type="PANTHER" id="PTHR31675">
    <property type="entry name" value="PROTEIN YABBY 6-RELATED"/>
    <property type="match status" value="1"/>
</dbReference>
<evidence type="ECO:0000313" key="10">
    <source>
        <dbReference type="EMBL" id="ALX72054.1"/>
    </source>
</evidence>
<dbReference type="InterPro" id="IPR036910">
    <property type="entry name" value="HMG_box_dom_sf"/>
</dbReference>
<evidence type="ECO:0000313" key="9">
    <source>
        <dbReference type="EMBL" id="ALX72052.1"/>
    </source>
</evidence>
<comment type="similarity">
    <text evidence="2">Belongs to the YABBY family.</text>
</comment>
<evidence type="ECO:0000256" key="3">
    <source>
        <dbReference type="ARBA" id="ARBA00022723"/>
    </source>
</evidence>
<sequence>PEDRLMLNIITVRCGHCANLLPLHLGSLPQNLPLQNFQAQVSHESQMELGSSSNCNPLSCSMKNDQIRTLPIPPPEKRHRVPSAYNKFIKEEIQRLKASNPSMSHKQAFSNA</sequence>
<dbReference type="Pfam" id="PF24868">
    <property type="entry name" value="YABBY_N"/>
    <property type="match status" value="1"/>
</dbReference>
<dbReference type="EMBL" id="KT795177">
    <property type="protein sequence ID" value="ALX72054.1"/>
    <property type="molecule type" value="mRNA"/>
</dbReference>
<dbReference type="CDD" id="cd00084">
    <property type="entry name" value="HMG-box_SF"/>
    <property type="match status" value="1"/>
</dbReference>
<keyword evidence="6" id="KW-0539">Nucleus</keyword>
<dbReference type="PANTHER" id="PTHR31675:SF30">
    <property type="entry name" value="AXIAL REGULATOR YABBY 2-RELATED"/>
    <property type="match status" value="1"/>
</dbReference>